<dbReference type="Gene3D" id="1.20.1250.20">
    <property type="entry name" value="MFS general substrate transporter like domains"/>
    <property type="match status" value="1"/>
</dbReference>
<comment type="caution">
    <text evidence="10">The sequence shown here is derived from an EMBL/GenBank/DDBJ whole genome shotgun (WGS) entry which is preliminary data.</text>
</comment>
<feature type="transmembrane region" description="Helical" evidence="8">
    <location>
        <begin position="137"/>
        <end position="158"/>
    </location>
</feature>
<feature type="transmembrane region" description="Helical" evidence="8">
    <location>
        <begin position="221"/>
        <end position="242"/>
    </location>
</feature>
<name>A0A969WDX2_9GAMM</name>
<feature type="transmembrane region" description="Helical" evidence="8">
    <location>
        <begin position="353"/>
        <end position="377"/>
    </location>
</feature>
<dbReference type="GO" id="GO:0022857">
    <property type="term" value="F:transmembrane transporter activity"/>
    <property type="evidence" value="ECO:0007669"/>
    <property type="project" value="InterPro"/>
</dbReference>
<evidence type="ECO:0000256" key="2">
    <source>
        <dbReference type="ARBA" id="ARBA00008537"/>
    </source>
</evidence>
<dbReference type="AlphaFoldDB" id="A0A969WDX2"/>
<feature type="transmembrane region" description="Helical" evidence="8">
    <location>
        <begin position="263"/>
        <end position="286"/>
    </location>
</feature>
<evidence type="ECO:0000313" key="10">
    <source>
        <dbReference type="EMBL" id="NKF24779.1"/>
    </source>
</evidence>
<dbReference type="PANTHER" id="PTHR42718:SF9">
    <property type="entry name" value="MAJOR FACILITATOR SUPERFAMILY MULTIDRUG TRANSPORTER MFSC"/>
    <property type="match status" value="1"/>
</dbReference>
<feature type="transmembrane region" description="Helical" evidence="8">
    <location>
        <begin position="398"/>
        <end position="416"/>
    </location>
</feature>
<feature type="transmembrane region" description="Helical" evidence="8">
    <location>
        <begin position="326"/>
        <end position="347"/>
    </location>
</feature>
<comment type="similarity">
    <text evidence="2">Belongs to the major facilitator superfamily. EmrB family.</text>
</comment>
<evidence type="ECO:0000256" key="3">
    <source>
        <dbReference type="ARBA" id="ARBA00022448"/>
    </source>
</evidence>
<dbReference type="PROSITE" id="PS00216">
    <property type="entry name" value="SUGAR_TRANSPORT_1"/>
    <property type="match status" value="1"/>
</dbReference>
<dbReference type="InterPro" id="IPR020846">
    <property type="entry name" value="MFS_dom"/>
</dbReference>
<evidence type="ECO:0000256" key="6">
    <source>
        <dbReference type="ARBA" id="ARBA00022989"/>
    </source>
</evidence>
<keyword evidence="5 8" id="KW-0812">Transmembrane</keyword>
<dbReference type="Proteomes" id="UP000653472">
    <property type="component" value="Unassembled WGS sequence"/>
</dbReference>
<evidence type="ECO:0000259" key="9">
    <source>
        <dbReference type="PROSITE" id="PS50850"/>
    </source>
</evidence>
<reference evidence="10" key="1">
    <citation type="submission" date="2020-03" db="EMBL/GenBank/DDBJ databases">
        <title>Solimonas marina sp. nov., isolated from deep seawater of the Pacific Ocean.</title>
        <authorList>
            <person name="Liu X."/>
            <person name="Lai Q."/>
            <person name="Sun F."/>
            <person name="Gai Y."/>
            <person name="Li G."/>
            <person name="Shao Z."/>
        </authorList>
    </citation>
    <scope>NUCLEOTIDE SEQUENCE</scope>
    <source>
        <strain evidence="10">C16B3</strain>
    </source>
</reference>
<feature type="transmembrane region" description="Helical" evidence="8">
    <location>
        <begin position="431"/>
        <end position="451"/>
    </location>
</feature>
<evidence type="ECO:0000313" key="11">
    <source>
        <dbReference type="Proteomes" id="UP000653472"/>
    </source>
</evidence>
<keyword evidence="4" id="KW-1003">Cell membrane</keyword>
<dbReference type="Pfam" id="PF07690">
    <property type="entry name" value="MFS_1"/>
    <property type="match status" value="1"/>
</dbReference>
<dbReference type="CDD" id="cd17321">
    <property type="entry name" value="MFS_MMR_MDR_like"/>
    <property type="match status" value="1"/>
</dbReference>
<dbReference type="PRINTS" id="PR01036">
    <property type="entry name" value="TCRTETB"/>
</dbReference>
<gene>
    <name evidence="10" type="ORF">G7Y82_20935</name>
</gene>
<dbReference type="InterPro" id="IPR005829">
    <property type="entry name" value="Sugar_transporter_CS"/>
</dbReference>
<dbReference type="PROSITE" id="PS50850">
    <property type="entry name" value="MFS"/>
    <property type="match status" value="1"/>
</dbReference>
<dbReference type="InterPro" id="IPR004638">
    <property type="entry name" value="EmrB-like"/>
</dbReference>
<evidence type="ECO:0000256" key="5">
    <source>
        <dbReference type="ARBA" id="ARBA00022692"/>
    </source>
</evidence>
<feature type="transmembrane region" description="Helical" evidence="8">
    <location>
        <begin position="197"/>
        <end position="215"/>
    </location>
</feature>
<dbReference type="InterPro" id="IPR011701">
    <property type="entry name" value="MFS"/>
</dbReference>
<feature type="transmembrane region" description="Helical" evidence="8">
    <location>
        <begin position="79"/>
        <end position="101"/>
    </location>
</feature>
<feature type="transmembrane region" description="Helical" evidence="8">
    <location>
        <begin position="107"/>
        <end position="125"/>
    </location>
</feature>
<protein>
    <submittedName>
        <fullName evidence="10">MFS transporter</fullName>
    </submittedName>
</protein>
<comment type="subcellular location">
    <subcellularLocation>
        <location evidence="1">Cell membrane</location>
        <topology evidence="1">Multi-pass membrane protein</topology>
    </subcellularLocation>
</comment>
<evidence type="ECO:0000256" key="4">
    <source>
        <dbReference type="ARBA" id="ARBA00022475"/>
    </source>
</evidence>
<feature type="transmembrane region" description="Helical" evidence="8">
    <location>
        <begin position="164"/>
        <end position="185"/>
    </location>
</feature>
<keyword evidence="11" id="KW-1185">Reference proteome</keyword>
<dbReference type="InterPro" id="IPR036259">
    <property type="entry name" value="MFS_trans_sf"/>
</dbReference>
<evidence type="ECO:0000256" key="1">
    <source>
        <dbReference type="ARBA" id="ARBA00004651"/>
    </source>
</evidence>
<evidence type="ECO:0000256" key="8">
    <source>
        <dbReference type="SAM" id="Phobius"/>
    </source>
</evidence>
<dbReference type="EMBL" id="JAAVXB010000022">
    <property type="protein sequence ID" value="NKF24779.1"/>
    <property type="molecule type" value="Genomic_DNA"/>
</dbReference>
<proteinExistence type="inferred from homology"/>
<dbReference type="Gene3D" id="1.20.1720.10">
    <property type="entry name" value="Multidrug resistance protein D"/>
    <property type="match status" value="1"/>
</dbReference>
<organism evidence="10 11">
    <name type="scientific">Solimonas marina</name>
    <dbReference type="NCBI Taxonomy" id="2714601"/>
    <lineage>
        <taxon>Bacteria</taxon>
        <taxon>Pseudomonadati</taxon>
        <taxon>Pseudomonadota</taxon>
        <taxon>Gammaproteobacteria</taxon>
        <taxon>Nevskiales</taxon>
        <taxon>Nevskiaceae</taxon>
        <taxon>Solimonas</taxon>
    </lineage>
</organism>
<keyword evidence="7 8" id="KW-0472">Membrane</keyword>
<dbReference type="PANTHER" id="PTHR42718">
    <property type="entry name" value="MAJOR FACILITATOR SUPERFAMILY MULTIDRUG TRANSPORTER MFSC"/>
    <property type="match status" value="1"/>
</dbReference>
<feature type="transmembrane region" description="Helical" evidence="8">
    <location>
        <begin position="292"/>
        <end position="314"/>
    </location>
</feature>
<sequence>MTPARRNLVLATCCLSLLVVSMDITIVNVALPAIRRDLGASLSGLQWVVDAYTIVLASFLMLGGATADRLGRRRVFQWGMGLFMLGSLLCSLAGSIGWLIAARVIQAVGGSMLNPVAMSIVVHTFPAPADRARAIGIWGAVAGISMALGPVTGGVLTHGFGWQAVFWVNLPIGALTMWLMARYVPESRAPKPRRPDPVGQLLLLTGLASLTYALIEGPRSGGLQAGGAALLAVAAFATLLVYEPRQQEPLLDLRFFHSLPFSSATLIAVSMFASMGAFLFLGSIYLQEERGFSAPVAGLCLMPMALAVMVLSPISGRMVAARGARPSLLISGTMLTLSALMLTQLAAETPLPLLLVAFGLFGCGFGMVNAPVTYAAVSGMPRAQAGLAAAVASTSRQVGVSLGVALAGSLVGSLHTPRHAVSSGFTEATHTVWWILTGCGVLIFGLGLLSTGARGHASAQRVAHLLEEPQ</sequence>
<keyword evidence="3" id="KW-0813">Transport</keyword>
<accession>A0A969WDX2</accession>
<keyword evidence="6 8" id="KW-1133">Transmembrane helix</keyword>
<feature type="domain" description="Major facilitator superfamily (MFS) profile" evidence="9">
    <location>
        <begin position="9"/>
        <end position="455"/>
    </location>
</feature>
<feature type="transmembrane region" description="Helical" evidence="8">
    <location>
        <begin position="48"/>
        <end position="67"/>
    </location>
</feature>
<dbReference type="NCBIfam" id="TIGR00711">
    <property type="entry name" value="efflux_EmrB"/>
    <property type="match status" value="1"/>
</dbReference>
<dbReference type="GO" id="GO:0005886">
    <property type="term" value="C:plasma membrane"/>
    <property type="evidence" value="ECO:0007669"/>
    <property type="project" value="UniProtKB-SubCell"/>
</dbReference>
<evidence type="ECO:0000256" key="7">
    <source>
        <dbReference type="ARBA" id="ARBA00023136"/>
    </source>
</evidence>
<dbReference type="SUPFAM" id="SSF103473">
    <property type="entry name" value="MFS general substrate transporter"/>
    <property type="match status" value="1"/>
</dbReference>